<sequence length="95" mass="10513">MSNFNDTSPSNNDKAQEETGQITGSAITDLPILASPNQVSEYTGVPVNTLAYWRFEGSHIPFVKMGRLIRYRKQDILNFINGNVYTSTAEAKAAE</sequence>
<evidence type="ECO:0000259" key="2">
    <source>
        <dbReference type="Pfam" id="PF12728"/>
    </source>
</evidence>
<organism evidence="3 4">
    <name type="scientific">Bifidobacterium asteroides</name>
    <dbReference type="NCBI Taxonomy" id="1684"/>
    <lineage>
        <taxon>Bacteria</taxon>
        <taxon>Bacillati</taxon>
        <taxon>Actinomycetota</taxon>
        <taxon>Actinomycetes</taxon>
        <taxon>Bifidobacteriales</taxon>
        <taxon>Bifidobacteriaceae</taxon>
        <taxon>Bifidobacterium</taxon>
    </lineage>
</organism>
<dbReference type="InterPro" id="IPR041657">
    <property type="entry name" value="HTH_17"/>
</dbReference>
<dbReference type="Pfam" id="PF12728">
    <property type="entry name" value="HTH_17"/>
    <property type="match status" value="1"/>
</dbReference>
<evidence type="ECO:0000256" key="1">
    <source>
        <dbReference type="SAM" id="MobiDB-lite"/>
    </source>
</evidence>
<evidence type="ECO:0000313" key="3">
    <source>
        <dbReference type="EMBL" id="MBO0624700.1"/>
    </source>
</evidence>
<reference evidence="3" key="1">
    <citation type="submission" date="2021-03" db="EMBL/GenBank/DDBJ databases">
        <title>Genome sequence of Bifidobacterium asteroides strain wkB204 isolated from a honey bee gut.</title>
        <authorList>
            <person name="Motta E.V.S."/>
            <person name="Kwong W.K."/>
            <person name="Moran N.A."/>
        </authorList>
    </citation>
    <scope>NUCLEOTIDE SEQUENCE</scope>
    <source>
        <strain evidence="3">WkB204</strain>
    </source>
</reference>
<gene>
    <name evidence="3" type="ORF">J1F30_10155</name>
</gene>
<proteinExistence type="predicted"/>
<dbReference type="EMBL" id="JAFMNU010000232">
    <property type="protein sequence ID" value="MBO0624700.1"/>
    <property type="molecule type" value="Genomic_DNA"/>
</dbReference>
<feature type="domain" description="Helix-turn-helix" evidence="2">
    <location>
        <begin position="35"/>
        <end position="83"/>
    </location>
</feature>
<dbReference type="Proteomes" id="UP000664299">
    <property type="component" value="Unassembled WGS sequence"/>
</dbReference>
<dbReference type="RefSeq" id="WP_211121047.1">
    <property type="nucleotide sequence ID" value="NZ_JAFMNU020000008.1"/>
</dbReference>
<feature type="region of interest" description="Disordered" evidence="1">
    <location>
        <begin position="1"/>
        <end position="22"/>
    </location>
</feature>
<name>A0ABS3IWH2_9BIFI</name>
<keyword evidence="4" id="KW-1185">Reference proteome</keyword>
<evidence type="ECO:0000313" key="4">
    <source>
        <dbReference type="Proteomes" id="UP000664299"/>
    </source>
</evidence>
<dbReference type="SUPFAM" id="SSF46955">
    <property type="entry name" value="Putative DNA-binding domain"/>
    <property type="match status" value="1"/>
</dbReference>
<comment type="caution">
    <text evidence="3">The sequence shown here is derived from an EMBL/GenBank/DDBJ whole genome shotgun (WGS) entry which is preliminary data.</text>
</comment>
<protein>
    <submittedName>
        <fullName evidence="3">Helix-turn-helix domain-containing protein</fullName>
    </submittedName>
</protein>
<accession>A0ABS3IWH2</accession>
<dbReference type="InterPro" id="IPR009061">
    <property type="entry name" value="DNA-bd_dom_put_sf"/>
</dbReference>